<dbReference type="STRING" id="1547283.A9C19_09760"/>
<sequence length="107" mass="12482">MPTYNKLVRDKIPEIIDQTGKNYEVRILDKVDYIKELKKKAYEELNEIVEAKDRESSLEELADLLEVIHAIAVYHGSTLEEINSIRQEKEEQRGSFSEKVFLIAVED</sequence>
<dbReference type="CDD" id="cd11532">
    <property type="entry name" value="NTP-PPase_COG4997"/>
    <property type="match status" value="1"/>
</dbReference>
<reference evidence="1 2" key="1">
    <citation type="journal article" date="2016" name="Sci. Rep.">
        <title>Complete genome sequence and transcriptomic analysis of a novel marine strain Bacillus weihaiensis reveals the mechanism of brown algae degradation.</title>
        <authorList>
            <person name="Zhu Y."/>
            <person name="Chen P."/>
            <person name="Bao Y."/>
            <person name="Men Y."/>
            <person name="Zeng Y."/>
            <person name="Yang J."/>
            <person name="Sun J."/>
            <person name="Sun Y."/>
        </authorList>
    </citation>
    <scope>NUCLEOTIDE SEQUENCE [LARGE SCALE GENOMIC DNA]</scope>
    <source>
        <strain evidence="1 2">Alg07</strain>
    </source>
</reference>
<dbReference type="InterPro" id="IPR038735">
    <property type="entry name" value="MSMEG_1276-like_NTP-PPase_dom"/>
</dbReference>
<organism evidence="1 2">
    <name type="scientific">Bacillus weihaiensis</name>
    <dbReference type="NCBI Taxonomy" id="1547283"/>
    <lineage>
        <taxon>Bacteria</taxon>
        <taxon>Bacillati</taxon>
        <taxon>Bacillota</taxon>
        <taxon>Bacilli</taxon>
        <taxon>Bacillales</taxon>
        <taxon>Bacillaceae</taxon>
        <taxon>Bacillus</taxon>
    </lineage>
</organism>
<protein>
    <submittedName>
        <fullName evidence="1">Phosphoribosyl-ATP pyrophosphohydrolase</fullName>
    </submittedName>
</protein>
<dbReference type="KEGG" id="bwh:A9C19_09760"/>
<keyword evidence="1" id="KW-0378">Hydrolase</keyword>
<dbReference type="RefSeq" id="WP_072579803.1">
    <property type="nucleotide sequence ID" value="NZ_CP016020.1"/>
</dbReference>
<accession>A0A1L3MRN3</accession>
<evidence type="ECO:0000313" key="1">
    <source>
        <dbReference type="EMBL" id="APH05010.1"/>
    </source>
</evidence>
<gene>
    <name evidence="1" type="ORF">A9C19_09760</name>
</gene>
<proteinExistence type="predicted"/>
<dbReference type="Proteomes" id="UP000181936">
    <property type="component" value="Chromosome"/>
</dbReference>
<dbReference type="EMBL" id="CP016020">
    <property type="protein sequence ID" value="APH05010.1"/>
    <property type="molecule type" value="Genomic_DNA"/>
</dbReference>
<dbReference type="SUPFAM" id="SSF101386">
    <property type="entry name" value="all-alpha NTP pyrophosphatases"/>
    <property type="match status" value="1"/>
</dbReference>
<dbReference type="GO" id="GO:0016787">
    <property type="term" value="F:hydrolase activity"/>
    <property type="evidence" value="ECO:0007669"/>
    <property type="project" value="UniProtKB-KW"/>
</dbReference>
<keyword evidence="2" id="KW-1185">Reference proteome</keyword>
<dbReference type="AlphaFoldDB" id="A0A1L3MRN3"/>
<name>A0A1L3MRN3_9BACI</name>
<evidence type="ECO:0000313" key="2">
    <source>
        <dbReference type="Proteomes" id="UP000181936"/>
    </source>
</evidence>
<dbReference type="OrthoDB" id="9813491at2"/>